<evidence type="ECO:0000256" key="3">
    <source>
        <dbReference type="ARBA" id="ARBA00022577"/>
    </source>
</evidence>
<comment type="similarity">
    <text evidence="1">Belongs to the DEFL family.</text>
</comment>
<evidence type="ECO:0000256" key="1">
    <source>
        <dbReference type="ARBA" id="ARBA00006722"/>
    </source>
</evidence>
<dbReference type="Pfam" id="PF25052">
    <property type="entry name" value="AtDEF-like"/>
    <property type="match status" value="1"/>
</dbReference>
<keyword evidence="4" id="KW-0611">Plant defense</keyword>
<organism evidence="7 8">
    <name type="scientific">Eutrema salsugineum</name>
    <name type="common">Saltwater cress</name>
    <name type="synonym">Sisymbrium salsugineum</name>
    <dbReference type="NCBI Taxonomy" id="72664"/>
    <lineage>
        <taxon>Eukaryota</taxon>
        <taxon>Viridiplantae</taxon>
        <taxon>Streptophyta</taxon>
        <taxon>Embryophyta</taxon>
        <taxon>Tracheophyta</taxon>
        <taxon>Spermatophyta</taxon>
        <taxon>Magnoliopsida</taxon>
        <taxon>eudicotyledons</taxon>
        <taxon>Gunneridae</taxon>
        <taxon>Pentapetalae</taxon>
        <taxon>rosids</taxon>
        <taxon>malvids</taxon>
        <taxon>Brassicales</taxon>
        <taxon>Brassicaceae</taxon>
        <taxon>Eutremeae</taxon>
        <taxon>Eutrema</taxon>
    </lineage>
</organism>
<accession>V4MX13</accession>
<keyword evidence="3" id="KW-0295">Fungicide</keyword>
<dbReference type="OMA" id="CYARCEV"/>
<keyword evidence="5" id="KW-1015">Disulfide bond</keyword>
<dbReference type="KEGG" id="eus:EUTSA_v10002959mg"/>
<keyword evidence="6" id="KW-1133">Transmembrane helix</keyword>
<evidence type="ECO:0000313" key="7">
    <source>
        <dbReference type="EMBL" id="ESQ36951.1"/>
    </source>
</evidence>
<sequence length="75" mass="8314">MTSSKFSFVVLLIIISFIIVNVQSTRKMGDSSSDCEFKGPCQTKEDCNDRCGVNTPPFKNALCEPYGSSRQCCCF</sequence>
<dbReference type="InterPro" id="IPR010851">
    <property type="entry name" value="DEFL"/>
</dbReference>
<keyword evidence="2" id="KW-0929">Antimicrobial</keyword>
<evidence type="ECO:0000256" key="5">
    <source>
        <dbReference type="ARBA" id="ARBA00023157"/>
    </source>
</evidence>
<evidence type="ECO:0000256" key="6">
    <source>
        <dbReference type="SAM" id="Phobius"/>
    </source>
</evidence>
<dbReference type="AlphaFoldDB" id="V4MX13"/>
<proteinExistence type="inferred from homology"/>
<dbReference type="EMBL" id="KI517609">
    <property type="protein sequence ID" value="ESQ36951.1"/>
    <property type="molecule type" value="Genomic_DNA"/>
</dbReference>
<evidence type="ECO:0000313" key="8">
    <source>
        <dbReference type="Proteomes" id="UP000030689"/>
    </source>
</evidence>
<dbReference type="Gramene" id="ESQ36951">
    <property type="protein sequence ID" value="ESQ36951"/>
    <property type="gene ID" value="EUTSA_v10002959mg"/>
</dbReference>
<evidence type="ECO:0000256" key="4">
    <source>
        <dbReference type="ARBA" id="ARBA00022821"/>
    </source>
</evidence>
<keyword evidence="6" id="KW-0472">Membrane</keyword>
<reference evidence="7 8" key="1">
    <citation type="journal article" date="2013" name="Front. Plant Sci.">
        <title>The Reference Genome of the Halophytic Plant Eutrema salsugineum.</title>
        <authorList>
            <person name="Yang R."/>
            <person name="Jarvis D.E."/>
            <person name="Chen H."/>
            <person name="Beilstein M.A."/>
            <person name="Grimwood J."/>
            <person name="Jenkins J."/>
            <person name="Shu S."/>
            <person name="Prochnik S."/>
            <person name="Xin M."/>
            <person name="Ma C."/>
            <person name="Schmutz J."/>
            <person name="Wing R.A."/>
            <person name="Mitchell-Olds T."/>
            <person name="Schumaker K.S."/>
            <person name="Wang X."/>
        </authorList>
    </citation>
    <scope>NUCLEOTIDE SEQUENCE [LARGE SCALE GENOMIC DNA]</scope>
</reference>
<gene>
    <name evidence="7" type="ORF">EUTSA_v10002959mg</name>
</gene>
<keyword evidence="6" id="KW-0812">Transmembrane</keyword>
<dbReference type="GO" id="GO:0050832">
    <property type="term" value="P:defense response to fungus"/>
    <property type="evidence" value="ECO:0007669"/>
    <property type="project" value="UniProtKB-KW"/>
</dbReference>
<dbReference type="eggNOG" id="ENOG502SEVK">
    <property type="taxonomic scope" value="Eukaryota"/>
</dbReference>
<feature type="transmembrane region" description="Helical" evidence="6">
    <location>
        <begin position="6"/>
        <end position="22"/>
    </location>
</feature>
<dbReference type="GO" id="GO:0031640">
    <property type="term" value="P:killing of cells of another organism"/>
    <property type="evidence" value="ECO:0007669"/>
    <property type="project" value="UniProtKB-KW"/>
</dbReference>
<evidence type="ECO:0000256" key="2">
    <source>
        <dbReference type="ARBA" id="ARBA00022529"/>
    </source>
</evidence>
<dbReference type="Proteomes" id="UP000030689">
    <property type="component" value="Unassembled WGS sequence"/>
</dbReference>
<evidence type="ECO:0008006" key="9">
    <source>
        <dbReference type="Google" id="ProtNLM"/>
    </source>
</evidence>
<name>V4MX13_EUTSA</name>
<protein>
    <recommendedName>
        <fullName evidence="9">Knottin scorpion toxin-like domain-containing protein</fullName>
    </recommendedName>
</protein>
<keyword evidence="8" id="KW-1185">Reference proteome</keyword>